<feature type="transmembrane region" description="Helical" evidence="10">
    <location>
        <begin position="483"/>
        <end position="506"/>
    </location>
</feature>
<dbReference type="NCBIfam" id="TIGR00254">
    <property type="entry name" value="GGDEF"/>
    <property type="match status" value="1"/>
</dbReference>
<feature type="domain" description="CHASE" evidence="13">
    <location>
        <begin position="256"/>
        <end position="470"/>
    </location>
</feature>
<dbReference type="InterPro" id="IPR043128">
    <property type="entry name" value="Rev_trsase/Diguanyl_cyclase"/>
</dbReference>
<protein>
    <recommendedName>
        <fullName evidence="3">cyclic-guanylate-specific phosphodiesterase</fullName>
        <ecNumber evidence="3">3.1.4.52</ecNumber>
    </recommendedName>
</protein>
<dbReference type="InterPro" id="IPR001633">
    <property type="entry name" value="EAL_dom"/>
</dbReference>
<proteinExistence type="predicted"/>
<keyword evidence="8 10" id="KW-0472">Membrane</keyword>
<evidence type="ECO:0000256" key="4">
    <source>
        <dbReference type="ARBA" id="ARBA00022475"/>
    </source>
</evidence>
<dbReference type="EMBL" id="QGTJ01000001">
    <property type="protein sequence ID" value="PWV65896.1"/>
    <property type="molecule type" value="Genomic_DNA"/>
</dbReference>
<dbReference type="GO" id="GO:0071732">
    <property type="term" value="P:cellular response to nitric oxide"/>
    <property type="evidence" value="ECO:0007669"/>
    <property type="project" value="UniProtKB-ARBA"/>
</dbReference>
<feature type="domain" description="EAL" evidence="14">
    <location>
        <begin position="836"/>
        <end position="1087"/>
    </location>
</feature>
<evidence type="ECO:0000313" key="17">
    <source>
        <dbReference type="Proteomes" id="UP000246569"/>
    </source>
</evidence>
<evidence type="ECO:0000256" key="7">
    <source>
        <dbReference type="ARBA" id="ARBA00022989"/>
    </source>
</evidence>
<dbReference type="SUPFAM" id="SSF55785">
    <property type="entry name" value="PYP-like sensor domain (PAS domain)"/>
    <property type="match status" value="1"/>
</dbReference>
<dbReference type="GO" id="GO:0005886">
    <property type="term" value="C:plasma membrane"/>
    <property type="evidence" value="ECO:0007669"/>
    <property type="project" value="UniProtKB-SubCell"/>
</dbReference>
<evidence type="ECO:0000256" key="6">
    <source>
        <dbReference type="ARBA" id="ARBA00022692"/>
    </source>
</evidence>
<keyword evidence="17" id="KW-1185">Reference proteome</keyword>
<dbReference type="CDD" id="cd00130">
    <property type="entry name" value="PAS"/>
    <property type="match status" value="1"/>
</dbReference>
<dbReference type="SUPFAM" id="SSF55073">
    <property type="entry name" value="Nucleotide cyclase"/>
    <property type="match status" value="1"/>
</dbReference>
<evidence type="ECO:0000259" key="15">
    <source>
        <dbReference type="PROSITE" id="PS50887"/>
    </source>
</evidence>
<dbReference type="SUPFAM" id="SSF141868">
    <property type="entry name" value="EAL domain-like"/>
    <property type="match status" value="1"/>
</dbReference>
<dbReference type="InterPro" id="IPR000160">
    <property type="entry name" value="GGDEF_dom"/>
</dbReference>
<dbReference type="NCBIfam" id="TIGR00229">
    <property type="entry name" value="sensory_box"/>
    <property type="match status" value="1"/>
</dbReference>
<dbReference type="PROSITE" id="PS50887">
    <property type="entry name" value="GGDEF"/>
    <property type="match status" value="1"/>
</dbReference>
<evidence type="ECO:0000256" key="3">
    <source>
        <dbReference type="ARBA" id="ARBA00012282"/>
    </source>
</evidence>
<dbReference type="Gene3D" id="3.30.450.20">
    <property type="entry name" value="PAS domain"/>
    <property type="match status" value="1"/>
</dbReference>
<feature type="domain" description="GGDEF" evidence="15">
    <location>
        <begin position="694"/>
        <end position="827"/>
    </location>
</feature>
<dbReference type="InterPro" id="IPR001610">
    <property type="entry name" value="PAC"/>
</dbReference>
<gene>
    <name evidence="16" type="ORF">C7443_101382</name>
</gene>
<dbReference type="PROSITE" id="PS50839">
    <property type="entry name" value="CHASE"/>
    <property type="match status" value="1"/>
</dbReference>
<dbReference type="InterPro" id="IPR006189">
    <property type="entry name" value="CHASE_dom"/>
</dbReference>
<dbReference type="Pfam" id="PF03924">
    <property type="entry name" value="CHASE"/>
    <property type="match status" value="1"/>
</dbReference>
<dbReference type="CDD" id="cd01949">
    <property type="entry name" value="GGDEF"/>
    <property type="match status" value="1"/>
</dbReference>
<organism evidence="16 17">
    <name type="scientific">Plasticicumulans acidivorans</name>
    <dbReference type="NCBI Taxonomy" id="886464"/>
    <lineage>
        <taxon>Bacteria</taxon>
        <taxon>Pseudomonadati</taxon>
        <taxon>Pseudomonadota</taxon>
        <taxon>Gammaproteobacteria</taxon>
        <taxon>Candidatus Competibacteraceae</taxon>
        <taxon>Plasticicumulans</taxon>
    </lineage>
</organism>
<name>A0A317N0C2_9GAMM</name>
<dbReference type="SMART" id="SM00091">
    <property type="entry name" value="PAS"/>
    <property type="match status" value="1"/>
</dbReference>
<evidence type="ECO:0000256" key="10">
    <source>
        <dbReference type="SAM" id="Phobius"/>
    </source>
</evidence>
<dbReference type="InterPro" id="IPR042240">
    <property type="entry name" value="CHASE_sf"/>
</dbReference>
<dbReference type="FunFam" id="3.30.70.270:FF:000001">
    <property type="entry name" value="Diguanylate cyclase domain protein"/>
    <property type="match status" value="1"/>
</dbReference>
<dbReference type="PROSITE" id="PS50113">
    <property type="entry name" value="PAC"/>
    <property type="match status" value="1"/>
</dbReference>
<evidence type="ECO:0000256" key="2">
    <source>
        <dbReference type="ARBA" id="ARBA00004651"/>
    </source>
</evidence>
<feature type="transmembrane region" description="Helical" evidence="10">
    <location>
        <begin position="56"/>
        <end position="72"/>
    </location>
</feature>
<feature type="transmembrane region" description="Helical" evidence="10">
    <location>
        <begin position="84"/>
        <end position="102"/>
    </location>
</feature>
<comment type="catalytic activity">
    <reaction evidence="9">
        <text>3',3'-c-di-GMP + H2O = 5'-phosphoguanylyl(3'-&gt;5')guanosine + H(+)</text>
        <dbReference type="Rhea" id="RHEA:24902"/>
        <dbReference type="ChEBI" id="CHEBI:15377"/>
        <dbReference type="ChEBI" id="CHEBI:15378"/>
        <dbReference type="ChEBI" id="CHEBI:58754"/>
        <dbReference type="ChEBI" id="CHEBI:58805"/>
        <dbReference type="EC" id="3.1.4.52"/>
    </reaction>
    <physiologicalReaction direction="left-to-right" evidence="9">
        <dbReference type="Rhea" id="RHEA:24903"/>
    </physiologicalReaction>
</comment>
<evidence type="ECO:0000256" key="1">
    <source>
        <dbReference type="ARBA" id="ARBA00001946"/>
    </source>
</evidence>
<dbReference type="PANTHER" id="PTHR44757:SF2">
    <property type="entry name" value="BIOFILM ARCHITECTURE MAINTENANCE PROTEIN MBAA"/>
    <property type="match status" value="1"/>
</dbReference>
<dbReference type="InterPro" id="IPR007895">
    <property type="entry name" value="MASE1"/>
</dbReference>
<dbReference type="InterPro" id="IPR052155">
    <property type="entry name" value="Biofilm_reg_signaling"/>
</dbReference>
<dbReference type="OrthoDB" id="8553030at2"/>
<dbReference type="SMART" id="SM01079">
    <property type="entry name" value="CHASE"/>
    <property type="match status" value="1"/>
</dbReference>
<sequence>MSFRDTLRDTLLLALIYCLAALPLIGFARAPSGAVPLWPSAGIAVAALLLRGRQLWPGVWLGAFASTLYLRAQLFDAGLDPRSVLLAALLAVGPAAQAWLGARLGATSLIHPFALVQGRTVVQFLLRTAPLPALLDSLWSSLILAGFGIAAPAQLVTCAWVRWGGDTLGVLLLLPVLLAWQARPAADWVPRRRLLTLPLLASLLLSTLALGIVDTLEKRRDEQEFERRAQGIAHALAISLRLHLETVRALADHIDANQHLLREDFRHFAEGQLFRHPGLRALEWAPRVESSERLTFERDASLELQRPYAIRQYDAERHIVRADIRPDYYPLLYVQPHAANLAALGFDLAVHPESGPSVERALAKGVLVATPPLQLVQETHGELSVVLYLPVPTRTLGTHSWRGLAVAIMRIPDLMQATFQKFDISSFSLRLRDISDARSLPLYSADWAPSRGSPHWSGRLPIADRYWQIDLLRKPGSGGNGSFGLNAVLAGALLFNSVLAALLLLVSGQTTVIEETVRLRTRRLHSEIEERQRAERGLRQAAVVYEHTREGILVLDARGRIRTANPAFTRITGYSLVELRGRHVRILLDRSHRRSLLDALRAALGDSGHWQGEISCRQRSGASFPAWLNINPIADHDTGVQGYVAVFSDISSLKRSQDALEHLAHHDPLTGLPNRLLLQARLEHAIERCRREHSRLALMYLDLDRFKHVNDSLGHDAGDRLLIAAASRLGAQLRDGDTLARLGGDEFVLVLEGIDDASTVDSIANRFIEVCTAAFQIGDHEIYLGASLGIAVYPADGADAATLLRNADAAMYQAKAQGRGTHRFYTAALTQQAEQRVRIEGELRRALLAGELRLYYQPQICLGDGRRCAVEALVRWQHPSHGLLLPADFLPLAEETGLILPLGEWVLDEACRQARVWLDAGTELRRVAVNVSVPQVMRQDLPALVASALARHELPAEYLELELTESLLLYDPERGAQILDALKALGVSLAIDDFGTGYSSLAYLKRLPIDRLKIDRLFVRDVPDDADDCAIVCATLDMATHLGLEVVAEGIETEAQAEFLRRHHCAMGQGWLFGKAMPAEQLSADTC</sequence>
<dbReference type="GO" id="GO:0071111">
    <property type="term" value="F:cyclic-guanylate-specific phosphodiesterase activity"/>
    <property type="evidence" value="ECO:0007669"/>
    <property type="project" value="UniProtKB-EC"/>
</dbReference>
<dbReference type="InterPro" id="IPR035965">
    <property type="entry name" value="PAS-like_dom_sf"/>
</dbReference>
<evidence type="ECO:0000259" key="14">
    <source>
        <dbReference type="PROSITE" id="PS50883"/>
    </source>
</evidence>
<dbReference type="Pfam" id="PF00990">
    <property type="entry name" value="GGDEF"/>
    <property type="match status" value="1"/>
</dbReference>
<dbReference type="EC" id="3.1.4.52" evidence="3"/>
<evidence type="ECO:0000259" key="13">
    <source>
        <dbReference type="PROSITE" id="PS50839"/>
    </source>
</evidence>
<dbReference type="CDD" id="cd01948">
    <property type="entry name" value="EAL"/>
    <property type="match status" value="1"/>
</dbReference>
<feature type="domain" description="PAC" evidence="12">
    <location>
        <begin position="610"/>
        <end position="662"/>
    </location>
</feature>
<comment type="caution">
    <text evidence="16">The sequence shown here is derived from an EMBL/GenBank/DDBJ whole genome shotgun (WGS) entry which is preliminary data.</text>
</comment>
<dbReference type="RefSeq" id="WP_110016880.1">
    <property type="nucleotide sequence ID" value="NZ_QGTJ01000001.1"/>
</dbReference>
<dbReference type="AlphaFoldDB" id="A0A317N0C2"/>
<dbReference type="Pfam" id="PF05231">
    <property type="entry name" value="MASE1"/>
    <property type="match status" value="1"/>
</dbReference>
<dbReference type="SMART" id="SM00086">
    <property type="entry name" value="PAC"/>
    <property type="match status" value="1"/>
</dbReference>
<dbReference type="InterPro" id="IPR029787">
    <property type="entry name" value="Nucleotide_cyclase"/>
</dbReference>
<evidence type="ECO:0000256" key="8">
    <source>
        <dbReference type="ARBA" id="ARBA00023136"/>
    </source>
</evidence>
<dbReference type="Gene3D" id="3.30.450.350">
    <property type="entry name" value="CHASE domain"/>
    <property type="match status" value="1"/>
</dbReference>
<dbReference type="SMART" id="SM00267">
    <property type="entry name" value="GGDEF"/>
    <property type="match status" value="1"/>
</dbReference>
<dbReference type="SMART" id="SM00052">
    <property type="entry name" value="EAL"/>
    <property type="match status" value="1"/>
</dbReference>
<keyword evidence="5" id="KW-0973">c-di-GMP</keyword>
<feature type="transmembrane region" description="Helical" evidence="10">
    <location>
        <begin position="138"/>
        <end position="156"/>
    </location>
</feature>
<dbReference type="Gene3D" id="3.20.20.450">
    <property type="entry name" value="EAL domain"/>
    <property type="match status" value="1"/>
</dbReference>
<dbReference type="FunFam" id="3.20.20.450:FF:000001">
    <property type="entry name" value="Cyclic di-GMP phosphodiesterase yahA"/>
    <property type="match status" value="1"/>
</dbReference>
<dbReference type="PROSITE" id="PS50883">
    <property type="entry name" value="EAL"/>
    <property type="match status" value="1"/>
</dbReference>
<dbReference type="InterPro" id="IPR000014">
    <property type="entry name" value="PAS"/>
</dbReference>
<reference evidence="16 17" key="1">
    <citation type="submission" date="2018-05" db="EMBL/GenBank/DDBJ databases">
        <title>Genomic Encyclopedia of Type Strains, Phase IV (KMG-IV): sequencing the most valuable type-strain genomes for metagenomic binning, comparative biology and taxonomic classification.</title>
        <authorList>
            <person name="Goeker M."/>
        </authorList>
    </citation>
    <scope>NUCLEOTIDE SEQUENCE [LARGE SCALE GENOMIC DNA]</scope>
    <source>
        <strain evidence="16 17">DSM 23606</strain>
    </source>
</reference>
<evidence type="ECO:0000259" key="11">
    <source>
        <dbReference type="PROSITE" id="PS50112"/>
    </source>
</evidence>
<dbReference type="InterPro" id="IPR000700">
    <property type="entry name" value="PAS-assoc_C"/>
</dbReference>
<dbReference type="GO" id="GO:0007165">
    <property type="term" value="P:signal transduction"/>
    <property type="evidence" value="ECO:0007669"/>
    <property type="project" value="UniProtKB-ARBA"/>
</dbReference>
<dbReference type="PROSITE" id="PS50112">
    <property type="entry name" value="PAS"/>
    <property type="match status" value="1"/>
</dbReference>
<keyword evidence="4" id="KW-1003">Cell membrane</keyword>
<keyword evidence="7 10" id="KW-1133">Transmembrane helix</keyword>
<dbReference type="InterPro" id="IPR035919">
    <property type="entry name" value="EAL_sf"/>
</dbReference>
<comment type="cofactor">
    <cofactor evidence="1">
        <name>Mg(2+)</name>
        <dbReference type="ChEBI" id="CHEBI:18420"/>
    </cofactor>
</comment>
<dbReference type="Proteomes" id="UP000246569">
    <property type="component" value="Unassembled WGS sequence"/>
</dbReference>
<dbReference type="Pfam" id="PF00563">
    <property type="entry name" value="EAL"/>
    <property type="match status" value="1"/>
</dbReference>
<feature type="transmembrane region" description="Helical" evidence="10">
    <location>
        <begin position="194"/>
        <end position="213"/>
    </location>
</feature>
<dbReference type="PANTHER" id="PTHR44757">
    <property type="entry name" value="DIGUANYLATE CYCLASE DGCP"/>
    <property type="match status" value="1"/>
</dbReference>
<accession>A0A317N0C2</accession>
<evidence type="ECO:0000313" key="16">
    <source>
        <dbReference type="EMBL" id="PWV65896.1"/>
    </source>
</evidence>
<feature type="domain" description="PAS" evidence="11">
    <location>
        <begin position="544"/>
        <end position="607"/>
    </location>
</feature>
<evidence type="ECO:0000259" key="12">
    <source>
        <dbReference type="PROSITE" id="PS50113"/>
    </source>
</evidence>
<dbReference type="Gene3D" id="3.30.70.270">
    <property type="match status" value="1"/>
</dbReference>
<dbReference type="Pfam" id="PF13426">
    <property type="entry name" value="PAS_9"/>
    <property type="match status" value="1"/>
</dbReference>
<comment type="subcellular location">
    <subcellularLocation>
        <location evidence="2">Cell membrane</location>
        <topology evidence="2">Multi-pass membrane protein</topology>
    </subcellularLocation>
</comment>
<evidence type="ECO:0000256" key="5">
    <source>
        <dbReference type="ARBA" id="ARBA00022636"/>
    </source>
</evidence>
<feature type="transmembrane region" description="Helical" evidence="10">
    <location>
        <begin position="163"/>
        <end position="182"/>
    </location>
</feature>
<keyword evidence="6 10" id="KW-0812">Transmembrane</keyword>
<evidence type="ECO:0000256" key="9">
    <source>
        <dbReference type="ARBA" id="ARBA00051114"/>
    </source>
</evidence>